<dbReference type="InterPro" id="IPR015010">
    <property type="entry name" value="TERF2IP_Myb"/>
</dbReference>
<dbReference type="Proteomes" id="UP000027195">
    <property type="component" value="Unassembled WGS sequence"/>
</dbReference>
<dbReference type="InParanoid" id="A0A067MNY0"/>
<organism evidence="3 4">
    <name type="scientific">Botryobasidium botryosum (strain FD-172 SS1)</name>
    <dbReference type="NCBI Taxonomy" id="930990"/>
    <lineage>
        <taxon>Eukaryota</taxon>
        <taxon>Fungi</taxon>
        <taxon>Dikarya</taxon>
        <taxon>Basidiomycota</taxon>
        <taxon>Agaricomycotina</taxon>
        <taxon>Agaricomycetes</taxon>
        <taxon>Cantharellales</taxon>
        <taxon>Botryobasidiaceae</taxon>
        <taxon>Botryobasidium</taxon>
    </lineage>
</organism>
<evidence type="ECO:0000256" key="1">
    <source>
        <dbReference type="SAM" id="MobiDB-lite"/>
    </source>
</evidence>
<feature type="compositionally biased region" description="Low complexity" evidence="1">
    <location>
        <begin position="400"/>
        <end position="410"/>
    </location>
</feature>
<proteinExistence type="predicted"/>
<dbReference type="Pfam" id="PF08914">
    <property type="entry name" value="Myb_Rap1"/>
    <property type="match status" value="1"/>
</dbReference>
<dbReference type="CDD" id="cd11655">
    <property type="entry name" value="rap1_myb-like"/>
    <property type="match status" value="1"/>
</dbReference>
<feature type="compositionally biased region" description="Pro residues" evidence="1">
    <location>
        <begin position="16"/>
        <end position="32"/>
    </location>
</feature>
<feature type="region of interest" description="Disordered" evidence="1">
    <location>
        <begin position="210"/>
        <end position="260"/>
    </location>
</feature>
<feature type="region of interest" description="Disordered" evidence="1">
    <location>
        <begin position="395"/>
        <end position="535"/>
    </location>
</feature>
<feature type="region of interest" description="Disordered" evidence="1">
    <location>
        <begin position="1"/>
        <end position="59"/>
    </location>
</feature>
<gene>
    <name evidence="3" type="ORF">BOTBODRAFT_173277</name>
</gene>
<evidence type="ECO:0000313" key="3">
    <source>
        <dbReference type="EMBL" id="KDQ16405.1"/>
    </source>
</evidence>
<evidence type="ECO:0000313" key="4">
    <source>
        <dbReference type="Proteomes" id="UP000027195"/>
    </source>
</evidence>
<feature type="compositionally biased region" description="Polar residues" evidence="1">
    <location>
        <begin position="225"/>
        <end position="242"/>
    </location>
</feature>
<feature type="domain" description="TERF2-interacting telomeric protein 1 Myb" evidence="2">
    <location>
        <begin position="270"/>
        <end position="313"/>
    </location>
</feature>
<evidence type="ECO:0000259" key="2">
    <source>
        <dbReference type="Pfam" id="PF08914"/>
    </source>
</evidence>
<dbReference type="AlphaFoldDB" id="A0A067MNY0"/>
<reference evidence="4" key="1">
    <citation type="journal article" date="2014" name="Proc. Natl. Acad. Sci. U.S.A.">
        <title>Extensive sampling of basidiomycete genomes demonstrates inadequacy of the white-rot/brown-rot paradigm for wood decay fungi.</title>
        <authorList>
            <person name="Riley R."/>
            <person name="Salamov A.A."/>
            <person name="Brown D.W."/>
            <person name="Nagy L.G."/>
            <person name="Floudas D."/>
            <person name="Held B.W."/>
            <person name="Levasseur A."/>
            <person name="Lombard V."/>
            <person name="Morin E."/>
            <person name="Otillar R."/>
            <person name="Lindquist E.A."/>
            <person name="Sun H."/>
            <person name="LaButti K.M."/>
            <person name="Schmutz J."/>
            <person name="Jabbour D."/>
            <person name="Luo H."/>
            <person name="Baker S.E."/>
            <person name="Pisabarro A.G."/>
            <person name="Walton J.D."/>
            <person name="Blanchette R.A."/>
            <person name="Henrissat B."/>
            <person name="Martin F."/>
            <person name="Cullen D."/>
            <person name="Hibbett D.S."/>
            <person name="Grigoriev I.V."/>
        </authorList>
    </citation>
    <scope>NUCLEOTIDE SEQUENCE [LARGE SCALE GENOMIC DNA]</scope>
    <source>
        <strain evidence="4">FD-172 SS1</strain>
    </source>
</reference>
<dbReference type="STRING" id="930990.A0A067MNY0"/>
<sequence length="535" mass="57294">MHPRPPSSDPAASTPAPSPAPAPHPPHPPHPPPPHERAYAMALPPPQTQPPPPHIQPAHSSTVFVEPVWGKPYPIFVDEKVPGRERIVTLIRRHGGIISSSPFASVFVIVDPNSQIGRDWAWAFRDSDRSGHGNGNGNDQPQIVLESSWIYKCVDHGRVKGVGEGWGGCRLESKKPGEECWEGPAYHHHPPPPIPISVQGNNPEQAPMYRPLPRQTPLRARREQTATPFEQGESPTNSTAGTSKIHERFPSPPRSAPQAKRINANEFSEEDIEYLHKCVEFAEANGIGRGLWQQIEARAPHHSLESWRTKWRRIKKKQAEMGTDVPMAVLVDGADTVDAADSPQVPNRQQTDLGYPLEQHVDGVGPGPGPGHGISVGVGIGVGSHGPHGVVPGIPGVPGVPGVHPSSHPNQHPHLHQHQHPHHVPHPQHSHPQAHPHSHGHGPPLNWDHQLQMMAQSGSQLDGGERPGPAVGVGVDGSNSGTGGSSMSGVSAPSSADENRGAPQMDGVDGIDGDEGPDGGLSFSVFSTFNLVTPR</sequence>
<feature type="compositionally biased region" description="Basic residues" evidence="1">
    <location>
        <begin position="411"/>
        <end position="440"/>
    </location>
</feature>
<dbReference type="EMBL" id="KL198028">
    <property type="protein sequence ID" value="KDQ16405.1"/>
    <property type="molecule type" value="Genomic_DNA"/>
</dbReference>
<keyword evidence="4" id="KW-1185">Reference proteome</keyword>
<accession>A0A067MNY0</accession>
<protein>
    <recommendedName>
        <fullName evidence="2">TERF2-interacting telomeric protein 1 Myb domain-containing protein</fullName>
    </recommendedName>
</protein>
<dbReference type="Gene3D" id="1.10.10.60">
    <property type="entry name" value="Homeodomain-like"/>
    <property type="match status" value="1"/>
</dbReference>
<name>A0A067MNY0_BOTB1</name>
<dbReference type="HOGENOM" id="CLU_508963_0_0_1"/>
<feature type="compositionally biased region" description="Polar residues" evidence="1">
    <location>
        <begin position="524"/>
        <end position="535"/>
    </location>
</feature>
<dbReference type="OrthoDB" id="435460at2759"/>
<feature type="compositionally biased region" description="Pro residues" evidence="1">
    <location>
        <begin position="43"/>
        <end position="55"/>
    </location>
</feature>